<evidence type="ECO:0000313" key="2">
    <source>
        <dbReference type="Proteomes" id="UP000499080"/>
    </source>
</evidence>
<keyword evidence="2" id="KW-1185">Reference proteome</keyword>
<dbReference type="AlphaFoldDB" id="A0A4Y2PB16"/>
<name>A0A4Y2PB16_ARAVE</name>
<protein>
    <submittedName>
        <fullName evidence="1">Uncharacterized protein</fullName>
    </submittedName>
</protein>
<evidence type="ECO:0000313" key="1">
    <source>
        <dbReference type="EMBL" id="GBN48183.1"/>
    </source>
</evidence>
<reference evidence="1 2" key="1">
    <citation type="journal article" date="2019" name="Sci. Rep.">
        <title>Orb-weaving spider Araneus ventricosus genome elucidates the spidroin gene catalogue.</title>
        <authorList>
            <person name="Kono N."/>
            <person name="Nakamura H."/>
            <person name="Ohtoshi R."/>
            <person name="Moran D.A.P."/>
            <person name="Shinohara A."/>
            <person name="Yoshida Y."/>
            <person name="Fujiwara M."/>
            <person name="Mori M."/>
            <person name="Tomita M."/>
            <person name="Arakawa K."/>
        </authorList>
    </citation>
    <scope>NUCLEOTIDE SEQUENCE [LARGE SCALE GENOMIC DNA]</scope>
</reference>
<dbReference type="OrthoDB" id="7422307at2759"/>
<dbReference type="EMBL" id="BGPR01010829">
    <property type="protein sequence ID" value="GBN48183.1"/>
    <property type="molecule type" value="Genomic_DNA"/>
</dbReference>
<organism evidence="1 2">
    <name type="scientific">Araneus ventricosus</name>
    <name type="common">Orbweaver spider</name>
    <name type="synonym">Epeira ventricosa</name>
    <dbReference type="NCBI Taxonomy" id="182803"/>
    <lineage>
        <taxon>Eukaryota</taxon>
        <taxon>Metazoa</taxon>
        <taxon>Ecdysozoa</taxon>
        <taxon>Arthropoda</taxon>
        <taxon>Chelicerata</taxon>
        <taxon>Arachnida</taxon>
        <taxon>Araneae</taxon>
        <taxon>Araneomorphae</taxon>
        <taxon>Entelegynae</taxon>
        <taxon>Araneoidea</taxon>
        <taxon>Araneidae</taxon>
        <taxon>Araneus</taxon>
    </lineage>
</organism>
<accession>A0A4Y2PB16</accession>
<gene>
    <name evidence="1" type="ORF">AVEN_225932_1</name>
</gene>
<comment type="caution">
    <text evidence="1">The sequence shown here is derived from an EMBL/GenBank/DDBJ whole genome shotgun (WGS) entry which is preliminary data.</text>
</comment>
<proteinExistence type="predicted"/>
<sequence>MHGKWLPRKPSLLLGRSFGRRTLSNVTLRGLRQYSVEHIVNEIRGLEVDSNAVDELVEEHNQELTPKELMELHCVSYKKLWRRICQLRKR</sequence>
<dbReference type="Proteomes" id="UP000499080">
    <property type="component" value="Unassembled WGS sequence"/>
</dbReference>